<dbReference type="Pfam" id="PF10003">
    <property type="entry name" value="DUF2244"/>
    <property type="match status" value="1"/>
</dbReference>
<protein>
    <submittedName>
        <fullName evidence="2">Membrane protein</fullName>
    </submittedName>
</protein>
<evidence type="ECO:0000313" key="2">
    <source>
        <dbReference type="EMBL" id="GHC80417.1"/>
    </source>
</evidence>
<gene>
    <name evidence="2" type="ORF">GCM10010136_33510</name>
</gene>
<keyword evidence="1" id="KW-0812">Transmembrane</keyword>
<keyword evidence="1" id="KW-0472">Membrane</keyword>
<organism evidence="2 3">
    <name type="scientific">Limoniibacter endophyticus</name>
    <dbReference type="NCBI Taxonomy" id="1565040"/>
    <lineage>
        <taxon>Bacteria</taxon>
        <taxon>Pseudomonadati</taxon>
        <taxon>Pseudomonadota</taxon>
        <taxon>Alphaproteobacteria</taxon>
        <taxon>Hyphomicrobiales</taxon>
        <taxon>Bartonellaceae</taxon>
        <taxon>Limoniibacter</taxon>
    </lineage>
</organism>
<dbReference type="InterPro" id="IPR019253">
    <property type="entry name" value="DUF2244_TM"/>
</dbReference>
<proteinExistence type="predicted"/>
<reference evidence="2" key="1">
    <citation type="journal article" date="2014" name="Int. J. Syst. Evol. Microbiol.">
        <title>Complete genome sequence of Corynebacterium casei LMG S-19264T (=DSM 44701T), isolated from a smear-ripened cheese.</title>
        <authorList>
            <consortium name="US DOE Joint Genome Institute (JGI-PGF)"/>
            <person name="Walter F."/>
            <person name="Albersmeier A."/>
            <person name="Kalinowski J."/>
            <person name="Ruckert C."/>
        </authorList>
    </citation>
    <scope>NUCLEOTIDE SEQUENCE</scope>
    <source>
        <strain evidence="2">KCTC 42097</strain>
    </source>
</reference>
<sequence>MVFLYNRNMQDTNPAFDPEALFFQARLTPYRSLGREGFGLLMAALIIAWGAAGLIFAQLGAWPVFGFFGLDVILVYLAFRTNYRDAQQAEEVSLSRTKLLVRRTEPSGKISEYSFNPFWTRFRVSRHEEFGITAMHLESKDRHLILGQFLNAHAREEFARDFATALARAKS</sequence>
<evidence type="ECO:0000256" key="1">
    <source>
        <dbReference type="SAM" id="Phobius"/>
    </source>
</evidence>
<evidence type="ECO:0000313" key="3">
    <source>
        <dbReference type="Proteomes" id="UP000641137"/>
    </source>
</evidence>
<dbReference type="AlphaFoldDB" id="A0A8J3DLH0"/>
<feature type="transmembrane region" description="Helical" evidence="1">
    <location>
        <begin position="62"/>
        <end position="79"/>
    </location>
</feature>
<dbReference type="EMBL" id="BMZO01000012">
    <property type="protein sequence ID" value="GHC80417.1"/>
    <property type="molecule type" value="Genomic_DNA"/>
</dbReference>
<keyword evidence="1" id="KW-1133">Transmembrane helix</keyword>
<feature type="transmembrane region" description="Helical" evidence="1">
    <location>
        <begin position="38"/>
        <end position="56"/>
    </location>
</feature>
<dbReference type="Proteomes" id="UP000641137">
    <property type="component" value="Unassembled WGS sequence"/>
</dbReference>
<dbReference type="InterPro" id="IPR016990">
    <property type="entry name" value="UCP032162_TM"/>
</dbReference>
<accession>A0A8J3DLH0</accession>
<keyword evidence="3" id="KW-1185">Reference proteome</keyword>
<reference evidence="2" key="2">
    <citation type="submission" date="2020-09" db="EMBL/GenBank/DDBJ databases">
        <authorList>
            <person name="Sun Q."/>
            <person name="Kim S."/>
        </authorList>
    </citation>
    <scope>NUCLEOTIDE SEQUENCE</scope>
    <source>
        <strain evidence="2">KCTC 42097</strain>
    </source>
</reference>
<name>A0A8J3DLH0_9HYPH</name>
<comment type="caution">
    <text evidence="2">The sequence shown here is derived from an EMBL/GenBank/DDBJ whole genome shotgun (WGS) entry which is preliminary data.</text>
</comment>
<dbReference type="PIRSF" id="PIRSF032162">
    <property type="entry name" value="UCP032162_imp"/>
    <property type="match status" value="1"/>
</dbReference>